<keyword evidence="2" id="KW-1185">Reference proteome</keyword>
<accession>A0A5J4G210</accession>
<sequence>MRINIIKALSIFLFIITLYSGCTRDDICPEGSQSTPQLILKFRDISNPTQIKSVTNLSVKLTSTQQEIFTPRTDTIFQIPLNAATTMQQYSFTRDASGSNPNTDFATLNYERGEDVYINRACSFITTFENVSISVQGEGTANWMLNSEITNSTVENEDVTHITIFH</sequence>
<dbReference type="OrthoDB" id="663527at2"/>
<gene>
    <name evidence="1" type="ORF">ULMS_20730</name>
</gene>
<dbReference type="Proteomes" id="UP000326994">
    <property type="component" value="Unassembled WGS sequence"/>
</dbReference>
<proteinExistence type="predicted"/>
<dbReference type="RefSeq" id="WP_151894484.1">
    <property type="nucleotide sequence ID" value="NZ_BKCF01000003.1"/>
</dbReference>
<protein>
    <submittedName>
        <fullName evidence="1">Uncharacterized protein</fullName>
    </submittedName>
</protein>
<organism evidence="1 2">
    <name type="scientific">Patiriisocius marinistellae</name>
    <dbReference type="NCBI Taxonomy" id="2494560"/>
    <lineage>
        <taxon>Bacteria</taxon>
        <taxon>Pseudomonadati</taxon>
        <taxon>Bacteroidota</taxon>
        <taxon>Flavobacteriia</taxon>
        <taxon>Flavobacteriales</taxon>
        <taxon>Flavobacteriaceae</taxon>
        <taxon>Patiriisocius</taxon>
    </lineage>
</organism>
<comment type="caution">
    <text evidence="1">The sequence shown here is derived from an EMBL/GenBank/DDBJ whole genome shotgun (WGS) entry which is preliminary data.</text>
</comment>
<dbReference type="EMBL" id="BKCF01000003">
    <property type="protein sequence ID" value="GEQ86565.1"/>
    <property type="molecule type" value="Genomic_DNA"/>
</dbReference>
<evidence type="ECO:0000313" key="1">
    <source>
        <dbReference type="EMBL" id="GEQ86565.1"/>
    </source>
</evidence>
<name>A0A5J4G210_9FLAO</name>
<dbReference type="AlphaFoldDB" id="A0A5J4G210"/>
<evidence type="ECO:0000313" key="2">
    <source>
        <dbReference type="Proteomes" id="UP000326994"/>
    </source>
</evidence>
<dbReference type="Pfam" id="PF20050">
    <property type="entry name" value="DUF6452"/>
    <property type="match status" value="1"/>
</dbReference>
<reference evidence="1 2" key="1">
    <citation type="submission" date="2019-08" db="EMBL/GenBank/DDBJ databases">
        <title>Ulvibacter marinistellae sp. nov., isolated from a starfish, Patiria pectinifera.</title>
        <authorList>
            <person name="Kawano K."/>
            <person name="Ushijima N."/>
            <person name="Kihara M."/>
            <person name="Itoh H."/>
        </authorList>
    </citation>
    <scope>NUCLEOTIDE SEQUENCE [LARGE SCALE GENOMIC DNA]</scope>
    <source>
        <strain evidence="1 2">KK4</strain>
    </source>
</reference>
<dbReference type="InterPro" id="IPR045607">
    <property type="entry name" value="DUF6452"/>
</dbReference>